<dbReference type="PANTHER" id="PTHR43584:SF8">
    <property type="entry name" value="N-ACETYLMURAMATE ALPHA-1-PHOSPHATE URIDYLYLTRANSFERASE"/>
    <property type="match status" value="1"/>
</dbReference>
<sequence>MTSCLILAAGEGSRLRPLTNDRPKSLVCLLDKPLVSRQVDILRASRIENIAIVTGYKAEKFHAVGLPTYHNAFFNSTNMIKSLFAARPFLEQAQDDLLISYGDIVYERNNLKTVLQTNGDIVVMVDSGWLDLWSARNEDPLKDAETLKYDANGHIFELGKKAQSLNHIEGQYTGLIKIAHHKIADFISFYDVLDRAAQYDGCSFEQLYMTGFLQLLIDAGWKLKPAKVNHGWLEVDTVEDLQLYESLSKEGKLDALWRPYE</sequence>
<dbReference type="CDD" id="cd02523">
    <property type="entry name" value="PC_cytidylyltransferase"/>
    <property type="match status" value="1"/>
</dbReference>
<dbReference type="Proteomes" id="UP000216438">
    <property type="component" value="Chromosome"/>
</dbReference>
<name>A0A249DZ74_9ENTR</name>
<protein>
    <submittedName>
        <fullName evidence="4">Nucleotidyl transferase</fullName>
    </submittedName>
</protein>
<dbReference type="InterPro" id="IPR025877">
    <property type="entry name" value="MobA-like_NTP_Trfase"/>
</dbReference>
<organism evidence="4 5">
    <name type="scientific">Candidatus Hamiltonella defensa</name>
    <name type="common">Bemisia tabaci</name>
    <dbReference type="NCBI Taxonomy" id="672795"/>
    <lineage>
        <taxon>Bacteria</taxon>
        <taxon>Pseudomonadati</taxon>
        <taxon>Pseudomonadota</taxon>
        <taxon>Gammaproteobacteria</taxon>
        <taxon>Enterobacterales</taxon>
        <taxon>Enterobacteriaceae</taxon>
        <taxon>aphid secondary symbionts</taxon>
        <taxon>Candidatus Williamhamiltonella</taxon>
    </lineage>
</organism>
<keyword evidence="3" id="KW-0460">Magnesium</keyword>
<dbReference type="SUPFAM" id="SSF53448">
    <property type="entry name" value="Nucleotide-diphospho-sugar transferases"/>
    <property type="match status" value="1"/>
</dbReference>
<dbReference type="AlphaFoldDB" id="A0A249DZ74"/>
<dbReference type="EMBL" id="CP016303">
    <property type="protein sequence ID" value="ASX26844.1"/>
    <property type="molecule type" value="Genomic_DNA"/>
</dbReference>
<evidence type="ECO:0000256" key="1">
    <source>
        <dbReference type="ARBA" id="ARBA00022679"/>
    </source>
</evidence>
<keyword evidence="1 4" id="KW-0808">Transferase</keyword>
<accession>A0A249DZ74</accession>
<keyword evidence="2" id="KW-0548">Nucleotidyltransferase</keyword>
<dbReference type="InterPro" id="IPR029044">
    <property type="entry name" value="Nucleotide-diphossugar_trans"/>
</dbReference>
<dbReference type="InterPro" id="IPR050065">
    <property type="entry name" value="GlmU-like"/>
</dbReference>
<proteinExistence type="predicted"/>
<evidence type="ECO:0000256" key="3">
    <source>
        <dbReference type="ARBA" id="ARBA00022842"/>
    </source>
</evidence>
<gene>
    <name evidence="4" type="ORF">BA171_07520</name>
</gene>
<evidence type="ECO:0000256" key="2">
    <source>
        <dbReference type="ARBA" id="ARBA00022695"/>
    </source>
</evidence>
<reference evidence="4 5" key="2">
    <citation type="submission" date="2017-09" db="EMBL/GenBank/DDBJ databases">
        <title>The genome of whitefly Bemisia tabaci, a global crop pest, provides novel insights into virus transmission, host adaptation and insecticide resistance.</title>
        <authorList>
            <person name="Kaur N."/>
            <person name="Kliot A."/>
            <person name="Pinheiro P.V."/>
            <person name="Luan J."/>
            <person name="Zheng Y."/>
            <person name="Liu W."/>
            <person name="Sun H."/>
            <person name="Yang X."/>
            <person name="Xu Y."/>
            <person name="Luo Y."/>
            <person name="Kruse A."/>
            <person name="Fisher T.W."/>
            <person name="Nelson D.R."/>
            <person name="Elimelech M."/>
            <person name="MacCoss M."/>
            <person name="Johnson R."/>
            <person name="Cohen E."/>
            <person name="Hunter W.B."/>
            <person name="Brown J.K."/>
            <person name="Jander G."/>
            <person name="Cilia M."/>
            <person name="Douglas A.E."/>
            <person name="Ghanim M."/>
            <person name="Simmons A.M."/>
            <person name="Wintermantel W.M."/>
            <person name="Ling K.-S."/>
            <person name="Fei Z."/>
        </authorList>
    </citation>
    <scope>NUCLEOTIDE SEQUENCE [LARGE SCALE GENOMIC DNA]</scope>
    <source>
        <strain evidence="4 5">MEAM1</strain>
    </source>
</reference>
<evidence type="ECO:0000313" key="5">
    <source>
        <dbReference type="Proteomes" id="UP000216438"/>
    </source>
</evidence>
<evidence type="ECO:0000313" key="4">
    <source>
        <dbReference type="EMBL" id="ASX26844.1"/>
    </source>
</evidence>
<dbReference type="Pfam" id="PF12804">
    <property type="entry name" value="NTP_transf_3"/>
    <property type="match status" value="1"/>
</dbReference>
<dbReference type="RefSeq" id="WP_016857361.1">
    <property type="nucleotide sequence ID" value="NZ_CP016303.1"/>
</dbReference>
<dbReference type="OrthoDB" id="9788272at2"/>
<dbReference type="Gene3D" id="3.90.550.10">
    <property type="entry name" value="Spore Coat Polysaccharide Biosynthesis Protein SpsA, Chain A"/>
    <property type="match status" value="1"/>
</dbReference>
<reference evidence="5" key="1">
    <citation type="submission" date="2016-06" db="EMBL/GenBank/DDBJ databases">
        <authorList>
            <person name="Chen W."/>
            <person name="Hasegawa D.K."/>
        </authorList>
    </citation>
    <scope>NUCLEOTIDE SEQUENCE [LARGE SCALE GENOMIC DNA]</scope>
    <source>
        <strain evidence="5">MEAM1</strain>
    </source>
</reference>
<dbReference type="PANTHER" id="PTHR43584">
    <property type="entry name" value="NUCLEOTIDYL TRANSFERASE"/>
    <property type="match status" value="1"/>
</dbReference>
<dbReference type="GO" id="GO:0016779">
    <property type="term" value="F:nucleotidyltransferase activity"/>
    <property type="evidence" value="ECO:0007669"/>
    <property type="project" value="UniProtKB-KW"/>
</dbReference>